<keyword evidence="2" id="KW-0812">Transmembrane</keyword>
<dbReference type="GO" id="GO:0006629">
    <property type="term" value="P:lipid metabolic process"/>
    <property type="evidence" value="ECO:0007669"/>
    <property type="project" value="InterPro"/>
</dbReference>
<dbReference type="PANTHER" id="PTHR32100">
    <property type="entry name" value="OMEGA-6 FATTY ACID DESATURASE, CHLOROPLASTIC"/>
    <property type="match status" value="1"/>
</dbReference>
<feature type="domain" description="Fatty acid desaturase" evidence="3">
    <location>
        <begin position="132"/>
        <end position="416"/>
    </location>
</feature>
<feature type="transmembrane region" description="Helical" evidence="2">
    <location>
        <begin position="92"/>
        <end position="112"/>
    </location>
</feature>
<feature type="transmembrane region" description="Helical" evidence="2">
    <location>
        <begin position="227"/>
        <end position="247"/>
    </location>
</feature>
<protein>
    <recommendedName>
        <fullName evidence="3">Fatty acid desaturase domain-containing protein</fullName>
    </recommendedName>
</protein>
<accession>A0AAV9J1H5</accession>
<evidence type="ECO:0000256" key="1">
    <source>
        <dbReference type="SAM" id="MobiDB-lite"/>
    </source>
</evidence>
<dbReference type="EMBL" id="JANCYW010000016">
    <property type="protein sequence ID" value="KAK4538261.1"/>
    <property type="molecule type" value="Genomic_DNA"/>
</dbReference>
<keyword evidence="5" id="KW-1185">Reference proteome</keyword>
<keyword evidence="2" id="KW-1133">Transmembrane helix</keyword>
<feature type="transmembrane region" description="Helical" evidence="2">
    <location>
        <begin position="292"/>
        <end position="313"/>
    </location>
</feature>
<dbReference type="Pfam" id="PF00487">
    <property type="entry name" value="FA_desaturase"/>
    <property type="match status" value="1"/>
</dbReference>
<organism evidence="4 5">
    <name type="scientific">Cyanidium caldarium</name>
    <name type="common">Red alga</name>
    <dbReference type="NCBI Taxonomy" id="2771"/>
    <lineage>
        <taxon>Eukaryota</taxon>
        <taxon>Rhodophyta</taxon>
        <taxon>Bangiophyceae</taxon>
        <taxon>Cyanidiales</taxon>
        <taxon>Cyanidiaceae</taxon>
        <taxon>Cyanidium</taxon>
    </lineage>
</organism>
<proteinExistence type="predicted"/>
<feature type="compositionally biased region" description="Polar residues" evidence="1">
    <location>
        <begin position="30"/>
        <end position="39"/>
    </location>
</feature>
<dbReference type="CDD" id="cd03507">
    <property type="entry name" value="Delta12-FADS-like"/>
    <property type="match status" value="1"/>
</dbReference>
<dbReference type="InterPro" id="IPR005804">
    <property type="entry name" value="FA_desaturase_dom"/>
</dbReference>
<feature type="transmembrane region" description="Helical" evidence="2">
    <location>
        <begin position="319"/>
        <end position="341"/>
    </location>
</feature>
<gene>
    <name evidence="4" type="ORF">CDCA_CDCA16G4286</name>
</gene>
<evidence type="ECO:0000259" key="3">
    <source>
        <dbReference type="Pfam" id="PF00487"/>
    </source>
</evidence>
<feature type="transmembrane region" description="Helical" evidence="2">
    <location>
        <begin position="132"/>
        <end position="150"/>
    </location>
</feature>
<evidence type="ECO:0000313" key="5">
    <source>
        <dbReference type="Proteomes" id="UP001301350"/>
    </source>
</evidence>
<dbReference type="AlphaFoldDB" id="A0AAV9J1H5"/>
<keyword evidence="2" id="KW-0472">Membrane</keyword>
<sequence length="462" mass="51025">MPDLGDGALAEEAQARSSDSLPTPAATNGVLRNTPSTLRQDYPPGCPVRTDVSALGGLQHRALVTGRPFPTARQLLEALPSECYVRSLWRSLGYASVSVVLTLVLGGLGYVLAARWPASLPSWSLPLQLLMWTVYAAVTGTVATGVWVCAHECGHGAFCESVVVQDTIGWVLHSLLLVPYFSWQRSHAVHHSRTNHLDEGETHVPHSAYAAAGQSNLWMHRMLGTDAFGVLNVLAHLLSGWPAYLLYGATGGPVRGLTNHFVPLSMGRAARQSTGEHLNAPMSLFPGRRWKLKVLLSDVGVLLVLAALVAWARTDGWRTMLLVYGGPYLVTNMWLVLYTWLQHTDVDVPHYGSEHWTWAKGALLTVDRPYPPLIDWLHHRIGSTHVAHHVCSRIPHYRARLATIALRKAFPEYYLYDPTPIYRALWRVASRCVVVAPVGDLWVYTASGERWVTVGSDERKLV</sequence>
<feature type="region of interest" description="Disordered" evidence="1">
    <location>
        <begin position="1"/>
        <end position="43"/>
    </location>
</feature>
<comment type="caution">
    <text evidence="4">The sequence shown here is derived from an EMBL/GenBank/DDBJ whole genome shotgun (WGS) entry which is preliminary data.</text>
</comment>
<dbReference type="InterPro" id="IPR012171">
    <property type="entry name" value="Fatty_acid_desaturase"/>
</dbReference>
<evidence type="ECO:0000313" key="4">
    <source>
        <dbReference type="EMBL" id="KAK4538261.1"/>
    </source>
</evidence>
<name>A0AAV9J1H5_CYACA</name>
<reference evidence="4 5" key="1">
    <citation type="submission" date="2022-07" db="EMBL/GenBank/DDBJ databases">
        <title>Genome-wide signatures of adaptation to extreme environments.</title>
        <authorList>
            <person name="Cho C.H."/>
            <person name="Yoon H.S."/>
        </authorList>
    </citation>
    <scope>NUCLEOTIDE SEQUENCE [LARGE SCALE GENOMIC DNA]</scope>
    <source>
        <strain evidence="4 5">DBV 063 E5</strain>
    </source>
</reference>
<dbReference type="GO" id="GO:0016491">
    <property type="term" value="F:oxidoreductase activity"/>
    <property type="evidence" value="ECO:0007669"/>
    <property type="project" value="InterPro"/>
</dbReference>
<evidence type="ECO:0000256" key="2">
    <source>
        <dbReference type="SAM" id="Phobius"/>
    </source>
</evidence>
<dbReference type="Proteomes" id="UP001301350">
    <property type="component" value="Unassembled WGS sequence"/>
</dbReference>